<dbReference type="PROSITE" id="PS50931">
    <property type="entry name" value="HTH_LYSR"/>
    <property type="match status" value="1"/>
</dbReference>
<dbReference type="Proteomes" id="UP000281915">
    <property type="component" value="Unassembled WGS sequence"/>
</dbReference>
<evidence type="ECO:0000256" key="1">
    <source>
        <dbReference type="ARBA" id="ARBA00009437"/>
    </source>
</evidence>
<name>A0A3M8CCK8_9BACL</name>
<dbReference type="Pfam" id="PF00126">
    <property type="entry name" value="HTH_1"/>
    <property type="match status" value="1"/>
</dbReference>
<dbReference type="Pfam" id="PF03466">
    <property type="entry name" value="LysR_substrate"/>
    <property type="match status" value="1"/>
</dbReference>
<dbReference type="EMBL" id="RHHT01000057">
    <property type="protein sequence ID" value="RNB73127.1"/>
    <property type="molecule type" value="Genomic_DNA"/>
</dbReference>
<dbReference type="GO" id="GO:0003677">
    <property type="term" value="F:DNA binding"/>
    <property type="evidence" value="ECO:0007669"/>
    <property type="project" value="UniProtKB-KW"/>
</dbReference>
<organism evidence="6 7">
    <name type="scientific">Brevibacillus panacihumi</name>
    <dbReference type="NCBI Taxonomy" id="497735"/>
    <lineage>
        <taxon>Bacteria</taxon>
        <taxon>Bacillati</taxon>
        <taxon>Bacillota</taxon>
        <taxon>Bacilli</taxon>
        <taxon>Bacillales</taxon>
        <taxon>Paenibacillaceae</taxon>
        <taxon>Brevibacillus</taxon>
    </lineage>
</organism>
<dbReference type="SUPFAM" id="SSF46785">
    <property type="entry name" value="Winged helix' DNA-binding domain"/>
    <property type="match status" value="1"/>
</dbReference>
<dbReference type="PRINTS" id="PR00039">
    <property type="entry name" value="HTHLYSR"/>
</dbReference>
<dbReference type="InterPro" id="IPR036390">
    <property type="entry name" value="WH_DNA-bd_sf"/>
</dbReference>
<keyword evidence="2" id="KW-0805">Transcription regulation</keyword>
<dbReference type="InterPro" id="IPR036388">
    <property type="entry name" value="WH-like_DNA-bd_sf"/>
</dbReference>
<keyword evidence="3" id="KW-0238">DNA-binding</keyword>
<feature type="domain" description="HTH lysR-type" evidence="5">
    <location>
        <begin position="1"/>
        <end position="58"/>
    </location>
</feature>
<dbReference type="RefSeq" id="WP_122915099.1">
    <property type="nucleotide sequence ID" value="NZ_RHHT01000057.1"/>
</dbReference>
<evidence type="ECO:0000256" key="4">
    <source>
        <dbReference type="ARBA" id="ARBA00023163"/>
    </source>
</evidence>
<dbReference type="InterPro" id="IPR005119">
    <property type="entry name" value="LysR_subst-bd"/>
</dbReference>
<protein>
    <submittedName>
        <fullName evidence="6">LysR family transcriptional regulator</fullName>
    </submittedName>
</protein>
<sequence length="296" mass="33230">MELLQLLYFQKVAKLEHMTNAAKELRIAQPALSKTIARLEEDLGVPLFDRHHRQIKLNAMGKAFLSKVETALTALEEGRREVADLAGLERGSIHLATTTLHRLSKPIGAFREMYPDVHFRITQVSPVDLPKMPQLLDQGEIDFCFTAASLDTDGIQEEPVLTAEVYLAVPAHHRLADRQSLFLREVAEDSFVEYKVGHPLRKTNADILQKAGIRPNIVCEVEEPAALTSLVQAGLGVAFVPRCSSDEPLPFPVLKIDDFPCERSYSIAWKEKRYLSLAARTFQEFLVAYFAKSASY</sequence>
<dbReference type="GO" id="GO:0005829">
    <property type="term" value="C:cytosol"/>
    <property type="evidence" value="ECO:0007669"/>
    <property type="project" value="TreeGrafter"/>
</dbReference>
<dbReference type="GO" id="GO:0003700">
    <property type="term" value="F:DNA-binding transcription factor activity"/>
    <property type="evidence" value="ECO:0007669"/>
    <property type="project" value="InterPro"/>
</dbReference>
<gene>
    <name evidence="6" type="ORF">EDM58_21180</name>
</gene>
<dbReference type="InterPro" id="IPR050950">
    <property type="entry name" value="HTH-type_LysR_regulators"/>
</dbReference>
<comment type="similarity">
    <text evidence="1">Belongs to the LysR transcriptional regulatory family.</text>
</comment>
<dbReference type="Gene3D" id="1.10.10.10">
    <property type="entry name" value="Winged helix-like DNA-binding domain superfamily/Winged helix DNA-binding domain"/>
    <property type="match status" value="1"/>
</dbReference>
<evidence type="ECO:0000256" key="3">
    <source>
        <dbReference type="ARBA" id="ARBA00023125"/>
    </source>
</evidence>
<evidence type="ECO:0000256" key="2">
    <source>
        <dbReference type="ARBA" id="ARBA00023015"/>
    </source>
</evidence>
<evidence type="ECO:0000259" key="5">
    <source>
        <dbReference type="PROSITE" id="PS50931"/>
    </source>
</evidence>
<evidence type="ECO:0000313" key="7">
    <source>
        <dbReference type="Proteomes" id="UP000281915"/>
    </source>
</evidence>
<keyword evidence="4" id="KW-0804">Transcription</keyword>
<reference evidence="6 7" key="1">
    <citation type="submission" date="2018-10" db="EMBL/GenBank/DDBJ databases">
        <title>Phylogenomics of Brevibacillus.</title>
        <authorList>
            <person name="Dunlap C."/>
        </authorList>
    </citation>
    <scope>NUCLEOTIDE SEQUENCE [LARGE SCALE GENOMIC DNA]</scope>
    <source>
        <strain evidence="6 7">JCM 15085</strain>
    </source>
</reference>
<dbReference type="SUPFAM" id="SSF53850">
    <property type="entry name" value="Periplasmic binding protein-like II"/>
    <property type="match status" value="1"/>
</dbReference>
<dbReference type="PANTHER" id="PTHR30419">
    <property type="entry name" value="HTH-TYPE TRANSCRIPTIONAL REGULATOR YBHD"/>
    <property type="match status" value="1"/>
</dbReference>
<comment type="caution">
    <text evidence="6">The sequence shown here is derived from an EMBL/GenBank/DDBJ whole genome shotgun (WGS) entry which is preliminary data.</text>
</comment>
<accession>A0A3M8CCK8</accession>
<dbReference type="PANTHER" id="PTHR30419:SF28">
    <property type="entry name" value="HTH-TYPE TRANSCRIPTIONAL REGULATOR BSDA"/>
    <property type="match status" value="1"/>
</dbReference>
<dbReference type="FunFam" id="1.10.10.10:FF:000001">
    <property type="entry name" value="LysR family transcriptional regulator"/>
    <property type="match status" value="1"/>
</dbReference>
<evidence type="ECO:0000313" key="6">
    <source>
        <dbReference type="EMBL" id="RNB73127.1"/>
    </source>
</evidence>
<proteinExistence type="inferred from homology"/>
<dbReference type="InterPro" id="IPR000847">
    <property type="entry name" value="LysR_HTH_N"/>
</dbReference>
<dbReference type="Gene3D" id="3.40.190.290">
    <property type="match status" value="1"/>
</dbReference>
<dbReference type="AlphaFoldDB" id="A0A3M8CCK8"/>